<keyword evidence="1" id="KW-0808">Transferase</keyword>
<dbReference type="InterPro" id="IPR011009">
    <property type="entry name" value="Kinase-like_dom_sf"/>
</dbReference>
<dbReference type="GO" id="GO:0004674">
    <property type="term" value="F:protein serine/threonine kinase activity"/>
    <property type="evidence" value="ECO:0007669"/>
    <property type="project" value="UniProtKB-KW"/>
</dbReference>
<reference evidence="1 2" key="1">
    <citation type="journal article" date="2010" name="Stand. Genomic Sci.">
        <title>Complete genome sequence of Coraliomargarita akajimensis type strain (04OKA010-24).</title>
        <authorList>
            <person name="Mavromatis K."/>
            <person name="Abt B."/>
            <person name="Brambilla E."/>
            <person name="Lapidus A."/>
            <person name="Copeland A."/>
            <person name="Deshpande S."/>
            <person name="Nolan M."/>
            <person name="Lucas S."/>
            <person name="Tice H."/>
            <person name="Cheng J.F."/>
            <person name="Han C."/>
            <person name="Detter J.C."/>
            <person name="Woyke T."/>
            <person name="Goodwin L."/>
            <person name="Pitluck S."/>
            <person name="Held B."/>
            <person name="Brettin T."/>
            <person name="Tapia R."/>
            <person name="Ivanova N."/>
            <person name="Mikhailova N."/>
            <person name="Pati A."/>
            <person name="Liolios K."/>
            <person name="Chen A."/>
            <person name="Palaniappan K."/>
            <person name="Land M."/>
            <person name="Hauser L."/>
            <person name="Chang Y.J."/>
            <person name="Jeffries C.D."/>
            <person name="Rohde M."/>
            <person name="Goker M."/>
            <person name="Bristow J."/>
            <person name="Eisen J.A."/>
            <person name="Markowitz V."/>
            <person name="Hugenholtz P."/>
            <person name="Klenk H.P."/>
            <person name="Kyrpides N.C."/>
        </authorList>
    </citation>
    <scope>NUCLEOTIDE SEQUENCE [LARGE SCALE GENOMIC DNA]</scope>
    <source>
        <strain evidence="2">DSM 45221 / IAM 15411 / JCM 23193 / KCTC 12865</strain>
    </source>
</reference>
<evidence type="ECO:0000313" key="1">
    <source>
        <dbReference type="EMBL" id="ADE55760.1"/>
    </source>
</evidence>
<name>D5EQ27_CORAD</name>
<dbReference type="OrthoDB" id="193799at2"/>
<dbReference type="SUPFAM" id="SSF56112">
    <property type="entry name" value="Protein kinase-like (PK-like)"/>
    <property type="match status" value="1"/>
</dbReference>
<gene>
    <name evidence="1" type="ordered locus">Caka_2745</name>
</gene>
<evidence type="ECO:0000313" key="2">
    <source>
        <dbReference type="Proteomes" id="UP000000925"/>
    </source>
</evidence>
<sequence>MHEAKNTARALVRIGFDGRVHKYFRGPQAKERYDNEVRVLKFLDAKGCDFVPKIITADDADLYLVTTNAGKRVDHVSDSKRDKLFAKLEAMGVRHDDAEVRNITYDERAGQFCIIDFEFATILEPGYPPSPKMESVANRAEWKQ</sequence>
<keyword evidence="2" id="KW-1185">Reference proteome</keyword>
<keyword evidence="1" id="KW-0418">Kinase</keyword>
<proteinExistence type="predicted"/>
<organism evidence="1 2">
    <name type="scientific">Coraliomargarita akajimensis (strain DSM 45221 / IAM 15411 / JCM 23193 / KCTC 12865 / 04OKA010-24)</name>
    <dbReference type="NCBI Taxonomy" id="583355"/>
    <lineage>
        <taxon>Bacteria</taxon>
        <taxon>Pseudomonadati</taxon>
        <taxon>Verrucomicrobiota</taxon>
        <taxon>Opitutia</taxon>
        <taxon>Puniceicoccales</taxon>
        <taxon>Coraliomargaritaceae</taxon>
        <taxon>Coraliomargarita</taxon>
    </lineage>
</organism>
<dbReference type="eggNOG" id="COG3642">
    <property type="taxonomic scope" value="Bacteria"/>
</dbReference>
<dbReference type="Gene3D" id="1.10.510.10">
    <property type="entry name" value="Transferase(Phosphotransferase) domain 1"/>
    <property type="match status" value="1"/>
</dbReference>
<dbReference type="STRING" id="583355.Caka_2745"/>
<dbReference type="HOGENOM" id="CLU_1758057_0_0_0"/>
<dbReference type="EMBL" id="CP001998">
    <property type="protein sequence ID" value="ADE55760.1"/>
    <property type="molecule type" value="Genomic_DNA"/>
</dbReference>
<dbReference type="KEGG" id="caa:Caka_2745"/>
<keyword evidence="1" id="KW-0723">Serine/threonine-protein kinase</keyword>
<protein>
    <submittedName>
        <fullName evidence="1">Mn2+-dependent serine/threonine protein kinase</fullName>
    </submittedName>
</protein>
<dbReference type="Proteomes" id="UP000000925">
    <property type="component" value="Chromosome"/>
</dbReference>
<accession>D5EQ27</accession>
<dbReference type="AlphaFoldDB" id="D5EQ27"/>